<dbReference type="PANTHER" id="PTHR23084">
    <property type="entry name" value="PHOSPHATIDYLINOSITOL-4-PHOSPHATE 5-KINASE RELATED"/>
    <property type="match status" value="1"/>
</dbReference>
<dbReference type="OrthoDB" id="270720at2759"/>
<dbReference type="GeneID" id="20084079"/>
<dbReference type="Pfam" id="PF02493">
    <property type="entry name" value="MORN"/>
    <property type="match status" value="16"/>
</dbReference>
<dbReference type="Gene3D" id="2.20.110.10">
    <property type="entry name" value="Histone H3 K4-specific methyltransferase SET7/9 N-terminal domain"/>
    <property type="match status" value="7"/>
</dbReference>
<proteinExistence type="predicted"/>
<sequence length="556" mass="62064">MQVVYDVGSWRITDDGQVYRRGKLRFANGDLYDGEWMDGKRHGQGKFTYQNGSTYTGELVANLYNGCGVLVVADAKHPFTGKWVKGSTYDGQFQRGKKHGKGLVVFGEGGSYDGMFHDNAFHGDGLRCYANGDRYEGEWRHGSWWGLGHLRRVDGESYRGECKRGLFHTGALGVGRRTFRRGHGSYEGGYRDGLQHGKGLRVFADGSSYEGDWVDNVMHGNGVWSTAAFTYIGEFQHDRPHGHGLFTFTNGDVYEGSVREGHFYGRGKYTYKDGSWYDGEYMATTTTMTSNTAKQQTVKEVPLPNGLKHGQGRRRWVNGNEYDGEWKDDAMHGQGRLTVTYTTNGCALRTEYDGAFANGRPSGHGTLKAWNPDGICMEFPSASGNWYRGRGTCTYTGDFANGLFHGQGTLTTCDGRRYEGSWQRGKRHGHGRSDLIPLVEQGDEARMHIKGSSALYRIARYDGMHEQDKRQGFGKAYFSNGESIEGTFVNGQADGIATYVYTSGKRRRGSWKLGQRVAWLSNDDDAKWAGVDKAVDLSMAAFSRRKSSCDLERTTT</sequence>
<dbReference type="VEuPathDB" id="FungiDB:H310_07029"/>
<evidence type="ECO:0000313" key="2">
    <source>
        <dbReference type="EMBL" id="ETW00391.1"/>
    </source>
</evidence>
<dbReference type="InterPro" id="IPR003409">
    <property type="entry name" value="MORN"/>
</dbReference>
<dbReference type="PANTHER" id="PTHR23084:SF263">
    <property type="entry name" value="MORN REPEAT-CONTAINING PROTEIN 1"/>
    <property type="match status" value="1"/>
</dbReference>
<keyword evidence="1" id="KW-0677">Repeat</keyword>
<dbReference type="RefSeq" id="XP_008870526.1">
    <property type="nucleotide sequence ID" value="XM_008872304.1"/>
</dbReference>
<protein>
    <submittedName>
        <fullName evidence="2">Uncharacterized protein</fullName>
    </submittedName>
</protein>
<name>A0A024U1W9_9STRA</name>
<dbReference type="EMBL" id="KI913964">
    <property type="protein sequence ID" value="ETW00391.1"/>
    <property type="molecule type" value="Genomic_DNA"/>
</dbReference>
<dbReference type="STRING" id="157072.A0A024U1W9"/>
<gene>
    <name evidence="2" type="ORF">H310_07029</name>
</gene>
<accession>A0A024U1W9</accession>
<dbReference type="SMART" id="SM00698">
    <property type="entry name" value="MORN"/>
    <property type="match status" value="17"/>
</dbReference>
<evidence type="ECO:0000256" key="1">
    <source>
        <dbReference type="ARBA" id="ARBA00022737"/>
    </source>
</evidence>
<organism evidence="2">
    <name type="scientific">Aphanomyces invadans</name>
    <dbReference type="NCBI Taxonomy" id="157072"/>
    <lineage>
        <taxon>Eukaryota</taxon>
        <taxon>Sar</taxon>
        <taxon>Stramenopiles</taxon>
        <taxon>Oomycota</taxon>
        <taxon>Saprolegniomycetes</taxon>
        <taxon>Saprolegniales</taxon>
        <taxon>Verrucalvaceae</taxon>
        <taxon>Aphanomyces</taxon>
    </lineage>
</organism>
<reference evidence="2" key="1">
    <citation type="submission" date="2013-12" db="EMBL/GenBank/DDBJ databases">
        <title>The Genome Sequence of Aphanomyces invadans NJM9701.</title>
        <authorList>
            <consortium name="The Broad Institute Genomics Platform"/>
            <person name="Russ C."/>
            <person name="Tyler B."/>
            <person name="van West P."/>
            <person name="Dieguez-Uribeondo J."/>
            <person name="Young S.K."/>
            <person name="Zeng Q."/>
            <person name="Gargeya S."/>
            <person name="Fitzgerald M."/>
            <person name="Abouelleil A."/>
            <person name="Alvarado L."/>
            <person name="Chapman S.B."/>
            <person name="Gainer-Dewar J."/>
            <person name="Goldberg J."/>
            <person name="Griggs A."/>
            <person name="Gujja S."/>
            <person name="Hansen M."/>
            <person name="Howarth C."/>
            <person name="Imamovic A."/>
            <person name="Ireland A."/>
            <person name="Larimer J."/>
            <person name="McCowan C."/>
            <person name="Murphy C."/>
            <person name="Pearson M."/>
            <person name="Poon T.W."/>
            <person name="Priest M."/>
            <person name="Roberts A."/>
            <person name="Saif S."/>
            <person name="Shea T."/>
            <person name="Sykes S."/>
            <person name="Wortman J."/>
            <person name="Nusbaum C."/>
            <person name="Birren B."/>
        </authorList>
    </citation>
    <scope>NUCLEOTIDE SEQUENCE [LARGE SCALE GENOMIC DNA]</scope>
    <source>
        <strain evidence="2">NJM9701</strain>
    </source>
</reference>
<dbReference type="eggNOG" id="KOG0229">
    <property type="taxonomic scope" value="Eukaryota"/>
</dbReference>
<dbReference type="AlphaFoldDB" id="A0A024U1W9"/>
<dbReference type="eggNOG" id="KOG0231">
    <property type="taxonomic scope" value="Eukaryota"/>
</dbReference>
<dbReference type="SUPFAM" id="SSF82185">
    <property type="entry name" value="Histone H3 K4-specific methyltransferase SET7/9 N-terminal domain"/>
    <property type="match status" value="5"/>
</dbReference>